<dbReference type="AlphaFoldDB" id="A0A0C9TB37"/>
<dbReference type="GO" id="GO:0044732">
    <property type="term" value="C:mitotic spindle pole body"/>
    <property type="evidence" value="ECO:0007669"/>
    <property type="project" value="TreeGrafter"/>
</dbReference>
<keyword evidence="9" id="KW-0159">Chromosome partition</keyword>
<evidence type="ECO:0000256" key="14">
    <source>
        <dbReference type="ARBA" id="ARBA00030453"/>
    </source>
</evidence>
<accession>A0A0C9TB37</accession>
<keyword evidence="10" id="KW-0995">Kinetochore</keyword>
<gene>
    <name evidence="16" type="ORF">PAXINDRAFT_159052</name>
</gene>
<dbReference type="PANTHER" id="PTHR28113">
    <property type="entry name" value="DASH COMPLEX SUBUNIT DAM1"/>
    <property type="match status" value="1"/>
</dbReference>
<proteinExistence type="inferred from homology"/>
<dbReference type="PANTHER" id="PTHR28113:SF1">
    <property type="entry name" value="DASH COMPLEX SUBUNIT DAM1"/>
    <property type="match status" value="1"/>
</dbReference>
<evidence type="ECO:0000256" key="5">
    <source>
        <dbReference type="ARBA" id="ARBA00020497"/>
    </source>
</evidence>
<dbReference type="OrthoDB" id="5586015at2759"/>
<feature type="region of interest" description="Disordered" evidence="15">
    <location>
        <begin position="161"/>
        <end position="189"/>
    </location>
</feature>
<evidence type="ECO:0000256" key="12">
    <source>
        <dbReference type="ARBA" id="ARBA00023242"/>
    </source>
</evidence>
<keyword evidence="17" id="KW-1185">Reference proteome</keyword>
<evidence type="ECO:0000256" key="9">
    <source>
        <dbReference type="ARBA" id="ARBA00022829"/>
    </source>
</evidence>
<keyword evidence="12" id="KW-0539">Nucleus</keyword>
<organism evidence="16 17">
    <name type="scientific">Paxillus involutus ATCC 200175</name>
    <dbReference type="NCBI Taxonomy" id="664439"/>
    <lineage>
        <taxon>Eukaryota</taxon>
        <taxon>Fungi</taxon>
        <taxon>Dikarya</taxon>
        <taxon>Basidiomycota</taxon>
        <taxon>Agaricomycotina</taxon>
        <taxon>Agaricomycetes</taxon>
        <taxon>Agaricomycetidae</taxon>
        <taxon>Boletales</taxon>
        <taxon>Paxilineae</taxon>
        <taxon>Paxillaceae</taxon>
        <taxon>Paxillus</taxon>
    </lineage>
</organism>
<evidence type="ECO:0000256" key="10">
    <source>
        <dbReference type="ARBA" id="ARBA00022838"/>
    </source>
</evidence>
<dbReference type="GO" id="GO:1990537">
    <property type="term" value="C:mitotic spindle polar microtubule"/>
    <property type="evidence" value="ECO:0007669"/>
    <property type="project" value="TreeGrafter"/>
</dbReference>
<evidence type="ECO:0000256" key="6">
    <source>
        <dbReference type="ARBA" id="ARBA00022454"/>
    </source>
</evidence>
<evidence type="ECO:0000256" key="2">
    <source>
        <dbReference type="ARBA" id="ARBA00004186"/>
    </source>
</evidence>
<keyword evidence="13" id="KW-0137">Centromere</keyword>
<keyword evidence="7" id="KW-0963">Cytoplasm</keyword>
<dbReference type="Proteomes" id="UP000053647">
    <property type="component" value="Unassembled WGS sequence"/>
</dbReference>
<keyword evidence="8" id="KW-0493">Microtubule</keyword>
<dbReference type="InterPro" id="IPR013962">
    <property type="entry name" value="DASH_Dam1"/>
</dbReference>
<evidence type="ECO:0000313" key="16">
    <source>
        <dbReference type="EMBL" id="KIJ05427.1"/>
    </source>
</evidence>
<feature type="compositionally biased region" description="Low complexity" evidence="15">
    <location>
        <begin position="161"/>
        <end position="175"/>
    </location>
</feature>
<dbReference type="GO" id="GO:1990758">
    <property type="term" value="P:mitotic sister chromatid biorientation"/>
    <property type="evidence" value="ECO:0007669"/>
    <property type="project" value="TreeGrafter"/>
</dbReference>
<evidence type="ECO:0000256" key="3">
    <source>
        <dbReference type="ARBA" id="ARBA00004629"/>
    </source>
</evidence>
<sequence>MPNQTPHRTPLRRISQGSLFALSRSEQNPNAPHGLGFLEPVMSELVDEAEALHANVDGLRNLSESLRTFNESFAGWLYVMDMNALTTDWPQVMSLVGGHRRTRRSGLQRGELGDCYVEEDARAAAEAVLKAAREIPAPPPPDIDADKTTYTECADTTTITTTSSATKASGPTTTTKPKKKGKPKLSAKEKKERSIAIEKIISCLPLEFRGNDPNLRRNMEAVIEAMMDSDGRGIKLIELIVPPDLTQARVNKCLIALVNRRIVHKDSSTGSVLYHWQGLP</sequence>
<reference evidence="17" key="2">
    <citation type="submission" date="2015-01" db="EMBL/GenBank/DDBJ databases">
        <title>Evolutionary Origins and Diversification of the Mycorrhizal Mutualists.</title>
        <authorList>
            <consortium name="DOE Joint Genome Institute"/>
            <consortium name="Mycorrhizal Genomics Consortium"/>
            <person name="Kohler A."/>
            <person name="Kuo A."/>
            <person name="Nagy L.G."/>
            <person name="Floudas D."/>
            <person name="Copeland A."/>
            <person name="Barry K.W."/>
            <person name="Cichocki N."/>
            <person name="Veneault-Fourrey C."/>
            <person name="LaButti K."/>
            <person name="Lindquist E.A."/>
            <person name="Lipzen A."/>
            <person name="Lundell T."/>
            <person name="Morin E."/>
            <person name="Murat C."/>
            <person name="Riley R."/>
            <person name="Ohm R."/>
            <person name="Sun H."/>
            <person name="Tunlid A."/>
            <person name="Henrissat B."/>
            <person name="Grigoriev I.V."/>
            <person name="Hibbett D.S."/>
            <person name="Martin F."/>
        </authorList>
    </citation>
    <scope>NUCLEOTIDE SEQUENCE [LARGE SCALE GENOMIC DNA]</scope>
    <source>
        <strain evidence="17">ATCC 200175</strain>
    </source>
</reference>
<keyword evidence="11" id="KW-0206">Cytoskeleton</keyword>
<name>A0A0C9TB37_PAXIN</name>
<comment type="similarity">
    <text evidence="4">Belongs to the DASH complex DAM1 family.</text>
</comment>
<protein>
    <recommendedName>
        <fullName evidence="5">DASH complex subunit DAM1</fullName>
    </recommendedName>
    <alternativeName>
        <fullName evidence="14">Outer kinetochore protein DAM1</fullName>
    </alternativeName>
</protein>
<evidence type="ECO:0000256" key="8">
    <source>
        <dbReference type="ARBA" id="ARBA00022701"/>
    </source>
</evidence>
<reference evidence="16 17" key="1">
    <citation type="submission" date="2014-06" db="EMBL/GenBank/DDBJ databases">
        <authorList>
            <consortium name="DOE Joint Genome Institute"/>
            <person name="Kuo A."/>
            <person name="Kohler A."/>
            <person name="Nagy L.G."/>
            <person name="Floudas D."/>
            <person name="Copeland A."/>
            <person name="Barry K.W."/>
            <person name="Cichocki N."/>
            <person name="Veneault-Fourrey C."/>
            <person name="LaButti K."/>
            <person name="Lindquist E.A."/>
            <person name="Lipzen A."/>
            <person name="Lundell T."/>
            <person name="Morin E."/>
            <person name="Murat C."/>
            <person name="Sun H."/>
            <person name="Tunlid A."/>
            <person name="Henrissat B."/>
            <person name="Grigoriev I.V."/>
            <person name="Hibbett D.S."/>
            <person name="Martin F."/>
            <person name="Nordberg H.P."/>
            <person name="Cantor M.N."/>
            <person name="Hua S.X."/>
        </authorList>
    </citation>
    <scope>NUCLEOTIDE SEQUENCE [LARGE SCALE GENOMIC DNA]</scope>
    <source>
        <strain evidence="16 17">ATCC 200175</strain>
    </source>
</reference>
<evidence type="ECO:0000256" key="11">
    <source>
        <dbReference type="ARBA" id="ARBA00023212"/>
    </source>
</evidence>
<evidence type="ECO:0000256" key="1">
    <source>
        <dbReference type="ARBA" id="ARBA00004123"/>
    </source>
</evidence>
<dbReference type="EMBL" id="KN820988">
    <property type="protein sequence ID" value="KIJ05427.1"/>
    <property type="molecule type" value="Genomic_DNA"/>
</dbReference>
<feature type="compositionally biased region" description="Basic residues" evidence="15">
    <location>
        <begin position="176"/>
        <end position="185"/>
    </location>
</feature>
<evidence type="ECO:0000256" key="15">
    <source>
        <dbReference type="SAM" id="MobiDB-lite"/>
    </source>
</evidence>
<evidence type="ECO:0000313" key="17">
    <source>
        <dbReference type="Proteomes" id="UP000053647"/>
    </source>
</evidence>
<dbReference type="Pfam" id="PF08653">
    <property type="entry name" value="DASH_Dam1"/>
    <property type="match status" value="1"/>
</dbReference>
<evidence type="ECO:0000256" key="4">
    <source>
        <dbReference type="ARBA" id="ARBA00010073"/>
    </source>
</evidence>
<keyword evidence="6" id="KW-0158">Chromosome</keyword>
<evidence type="ECO:0000256" key="7">
    <source>
        <dbReference type="ARBA" id="ARBA00022490"/>
    </source>
</evidence>
<evidence type="ECO:0000256" key="13">
    <source>
        <dbReference type="ARBA" id="ARBA00023328"/>
    </source>
</evidence>
<dbReference type="HOGENOM" id="CLU_066250_0_0_1"/>
<comment type="subcellular location">
    <subcellularLocation>
        <location evidence="3">Chromosome</location>
        <location evidence="3">Centromere</location>
        <location evidence="3">Kinetochore</location>
    </subcellularLocation>
    <subcellularLocation>
        <location evidence="2">Cytoplasm</location>
        <location evidence="2">Cytoskeleton</location>
        <location evidence="2">Spindle</location>
    </subcellularLocation>
    <subcellularLocation>
        <location evidence="1">Nucleus</location>
    </subcellularLocation>
</comment>
<dbReference type="GO" id="GO:0042729">
    <property type="term" value="C:DASH complex"/>
    <property type="evidence" value="ECO:0007669"/>
    <property type="project" value="InterPro"/>
</dbReference>